<dbReference type="InterPro" id="IPR016181">
    <property type="entry name" value="Acyl_CoA_acyltransferase"/>
</dbReference>
<dbReference type="CDD" id="cd04301">
    <property type="entry name" value="NAT_SF"/>
    <property type="match status" value="1"/>
</dbReference>
<evidence type="ECO:0000313" key="3">
    <source>
        <dbReference type="Proteomes" id="UP000295793"/>
    </source>
</evidence>
<dbReference type="PROSITE" id="PS51186">
    <property type="entry name" value="GNAT"/>
    <property type="match status" value="1"/>
</dbReference>
<accession>A0A4R3I5Z2</accession>
<feature type="domain" description="N-acetyltransferase" evidence="1">
    <location>
        <begin position="5"/>
        <end position="156"/>
    </location>
</feature>
<evidence type="ECO:0000259" key="1">
    <source>
        <dbReference type="PROSITE" id="PS51186"/>
    </source>
</evidence>
<proteinExistence type="predicted"/>
<keyword evidence="2" id="KW-0808">Transferase</keyword>
<dbReference type="EMBL" id="SLZR01000010">
    <property type="protein sequence ID" value="TCS40187.1"/>
    <property type="molecule type" value="Genomic_DNA"/>
</dbReference>
<sequence length="156" mass="17878">MYRIVNVQEYQGGVEQGAQYIHSKWGNKTNLSFYLNAVAHAFLLENRIPKFFLLLHEAEGSTEIAGCYGLIANDFISRHDLMPWFACLFIEKDHRGSRLSERMFSHAKQQAAAAGFAHLYLTTDHDGLYEKFGWQRLEDGFAPSGERTRIYRLATA</sequence>
<dbReference type="Proteomes" id="UP000295793">
    <property type="component" value="Unassembled WGS sequence"/>
</dbReference>
<dbReference type="SUPFAM" id="SSF55729">
    <property type="entry name" value="Acyl-CoA N-acyltransferases (Nat)"/>
    <property type="match status" value="1"/>
</dbReference>
<dbReference type="OrthoDB" id="7678938at2"/>
<dbReference type="InterPro" id="IPR000182">
    <property type="entry name" value="GNAT_dom"/>
</dbReference>
<gene>
    <name evidence="2" type="ORF">BCF53_110109</name>
</gene>
<comment type="caution">
    <text evidence="2">The sequence shown here is derived from an EMBL/GenBank/DDBJ whole genome shotgun (WGS) entry which is preliminary data.</text>
</comment>
<dbReference type="AlphaFoldDB" id="A0A4R3I5Z2"/>
<keyword evidence="3" id="KW-1185">Reference proteome</keyword>
<evidence type="ECO:0000313" key="2">
    <source>
        <dbReference type="EMBL" id="TCS40187.1"/>
    </source>
</evidence>
<name>A0A4R3I5Z2_9GAMM</name>
<dbReference type="Gene3D" id="3.40.630.30">
    <property type="match status" value="1"/>
</dbReference>
<dbReference type="GO" id="GO:0016747">
    <property type="term" value="F:acyltransferase activity, transferring groups other than amino-acyl groups"/>
    <property type="evidence" value="ECO:0007669"/>
    <property type="project" value="InterPro"/>
</dbReference>
<reference evidence="2 3" key="1">
    <citation type="submission" date="2019-03" db="EMBL/GenBank/DDBJ databases">
        <title>Genomic Encyclopedia of Archaeal and Bacterial Type Strains, Phase II (KMG-II): from individual species to whole genera.</title>
        <authorList>
            <person name="Goeker M."/>
        </authorList>
    </citation>
    <scope>NUCLEOTIDE SEQUENCE [LARGE SCALE GENOMIC DNA]</scope>
    <source>
        <strain evidence="2 3">DSM 15388</strain>
    </source>
</reference>
<organism evidence="2 3">
    <name type="scientific">Reinekea marinisedimentorum</name>
    <dbReference type="NCBI Taxonomy" id="230495"/>
    <lineage>
        <taxon>Bacteria</taxon>
        <taxon>Pseudomonadati</taxon>
        <taxon>Pseudomonadota</taxon>
        <taxon>Gammaproteobacteria</taxon>
        <taxon>Oceanospirillales</taxon>
        <taxon>Saccharospirillaceae</taxon>
        <taxon>Reinekea</taxon>
    </lineage>
</organism>
<protein>
    <submittedName>
        <fullName evidence="2">Acetyltransferase (GNAT) family protein</fullName>
    </submittedName>
</protein>
<dbReference type="Pfam" id="PF13508">
    <property type="entry name" value="Acetyltransf_7"/>
    <property type="match status" value="1"/>
</dbReference>
<dbReference type="RefSeq" id="WP_132702080.1">
    <property type="nucleotide sequence ID" value="NZ_SLZR01000010.1"/>
</dbReference>